<feature type="chain" id="PRO_5035285027" evidence="1">
    <location>
        <begin position="26"/>
        <end position="203"/>
    </location>
</feature>
<accession>A0A8J6XFV7</accession>
<evidence type="ECO:0000313" key="2">
    <source>
        <dbReference type="EMBL" id="MBD2771777.1"/>
    </source>
</evidence>
<dbReference type="EMBL" id="JACXAE010000028">
    <property type="protein sequence ID" value="MBD2771777.1"/>
    <property type="molecule type" value="Genomic_DNA"/>
</dbReference>
<reference evidence="2" key="1">
    <citation type="submission" date="2020-09" db="EMBL/GenBank/DDBJ databases">
        <title>Iningainema tapete sp. nov. (Scytonemataceae, Cyanobacteria) from greenhouses in central Florida (USA) produces two types of nodularin with biosynthetic potential for microcystin-LR and anabaenopeptins.</title>
        <authorList>
            <person name="Berthold D.E."/>
            <person name="Lefler F.W."/>
            <person name="Huang I.-S."/>
            <person name="Abdulla H."/>
            <person name="Zimba P.V."/>
            <person name="Laughinghouse H.D. IV."/>
        </authorList>
    </citation>
    <scope>NUCLEOTIDE SEQUENCE</scope>
    <source>
        <strain evidence="2">BLCCT55</strain>
    </source>
</reference>
<organism evidence="2 3">
    <name type="scientific">Iningainema tapete BLCC-T55</name>
    <dbReference type="NCBI Taxonomy" id="2748662"/>
    <lineage>
        <taxon>Bacteria</taxon>
        <taxon>Bacillati</taxon>
        <taxon>Cyanobacteriota</taxon>
        <taxon>Cyanophyceae</taxon>
        <taxon>Nostocales</taxon>
        <taxon>Scytonemataceae</taxon>
        <taxon>Iningainema tapete</taxon>
    </lineage>
</organism>
<name>A0A8J6XFV7_9CYAN</name>
<keyword evidence="1" id="KW-0732">Signal</keyword>
<dbReference type="AlphaFoldDB" id="A0A8J6XFV7"/>
<sequence>MNKHFGLVLLLLFAIVGSFSTRANAGSTGAVGTSVESSSFSGDNFSPQNQSVPTQVVPGTNLSIDFNGQIKTPAVIQEQVNQVASKIYDQSSDCSGRIVAMLARCSTVDVFVNEFQAFLSSTGVSQSLTTPLVKNIVGLFEGFATAQPKAGNVNINQLNAAIKAYNRIVRKSDTKTLQELYKNSEFIELGKVLKELRAAVNVR</sequence>
<comment type="caution">
    <text evidence="2">The sequence shown here is derived from an EMBL/GenBank/DDBJ whole genome shotgun (WGS) entry which is preliminary data.</text>
</comment>
<protein>
    <submittedName>
        <fullName evidence="2">Uncharacterized protein</fullName>
    </submittedName>
</protein>
<evidence type="ECO:0000313" key="3">
    <source>
        <dbReference type="Proteomes" id="UP000629098"/>
    </source>
</evidence>
<dbReference type="Proteomes" id="UP000629098">
    <property type="component" value="Unassembled WGS sequence"/>
</dbReference>
<feature type="signal peptide" evidence="1">
    <location>
        <begin position="1"/>
        <end position="25"/>
    </location>
</feature>
<dbReference type="RefSeq" id="WP_190826069.1">
    <property type="nucleotide sequence ID" value="NZ_CAWPPI010000028.1"/>
</dbReference>
<proteinExistence type="predicted"/>
<evidence type="ECO:0000256" key="1">
    <source>
        <dbReference type="SAM" id="SignalP"/>
    </source>
</evidence>
<keyword evidence="3" id="KW-1185">Reference proteome</keyword>
<gene>
    <name evidence="2" type="ORF">ICL16_06630</name>
</gene>